<evidence type="ECO:0000256" key="4">
    <source>
        <dbReference type="PROSITE-ProRule" id="PRU10141"/>
    </source>
</evidence>
<feature type="signal peptide" evidence="6">
    <location>
        <begin position="1"/>
        <end position="16"/>
    </location>
</feature>
<keyword evidence="8" id="KW-0418">Kinase</keyword>
<dbReference type="SMART" id="SM00261">
    <property type="entry name" value="FU"/>
    <property type="match status" value="13"/>
</dbReference>
<feature type="binding site" evidence="4">
    <location>
        <position position="1379"/>
    </location>
    <ligand>
        <name>ATP</name>
        <dbReference type="ChEBI" id="CHEBI:30616"/>
    </ligand>
</feature>
<keyword evidence="5" id="KW-1133">Transmembrane helix</keyword>
<feature type="transmembrane region" description="Helical" evidence="5">
    <location>
        <begin position="1170"/>
        <end position="1202"/>
    </location>
</feature>
<evidence type="ECO:0000256" key="5">
    <source>
        <dbReference type="SAM" id="Phobius"/>
    </source>
</evidence>
<keyword evidence="5" id="KW-0472">Membrane</keyword>
<keyword evidence="6" id="KW-0732">Signal</keyword>
<organism evidence="8 9">
    <name type="scientific">Entamoeba invadens IP1</name>
    <dbReference type="NCBI Taxonomy" id="370355"/>
    <lineage>
        <taxon>Eukaryota</taxon>
        <taxon>Amoebozoa</taxon>
        <taxon>Evosea</taxon>
        <taxon>Archamoebae</taxon>
        <taxon>Mastigamoebida</taxon>
        <taxon>Entamoebidae</taxon>
        <taxon>Entamoeba</taxon>
    </lineage>
</organism>
<dbReference type="SUPFAM" id="SSF57184">
    <property type="entry name" value="Growth factor receptor domain"/>
    <property type="match status" value="7"/>
</dbReference>
<dbReference type="InterPro" id="IPR011641">
    <property type="entry name" value="Tyr-kin_ephrin_A/B_rcpt-like"/>
</dbReference>
<dbReference type="Gene3D" id="2.10.220.10">
    <property type="entry name" value="Hormone Receptor, Insulin-like Growth Factor Receptor 1, Chain A, domain 2"/>
    <property type="match status" value="2"/>
</dbReference>
<evidence type="ECO:0000256" key="1">
    <source>
        <dbReference type="ARBA" id="ARBA00022527"/>
    </source>
</evidence>
<dbReference type="PRINTS" id="PR00109">
    <property type="entry name" value="TYRKINASE"/>
</dbReference>
<evidence type="ECO:0000256" key="2">
    <source>
        <dbReference type="ARBA" id="ARBA00022741"/>
    </source>
</evidence>
<dbReference type="GO" id="GO:0004709">
    <property type="term" value="F:MAP kinase kinase kinase activity"/>
    <property type="evidence" value="ECO:0007669"/>
    <property type="project" value="UniProtKB-EC"/>
</dbReference>
<dbReference type="EMBL" id="KB206902">
    <property type="protein sequence ID" value="ELP86826.1"/>
    <property type="molecule type" value="Genomic_DNA"/>
</dbReference>
<dbReference type="PROSITE" id="PS00108">
    <property type="entry name" value="PROTEIN_KINASE_ST"/>
    <property type="match status" value="1"/>
</dbReference>
<dbReference type="KEGG" id="eiv:EIN_043440"/>
<dbReference type="InterPro" id="IPR008271">
    <property type="entry name" value="Ser/Thr_kinase_AS"/>
</dbReference>
<evidence type="ECO:0000256" key="6">
    <source>
        <dbReference type="SAM" id="SignalP"/>
    </source>
</evidence>
<feature type="chain" id="PRO_5001980185" evidence="6">
    <location>
        <begin position="17"/>
        <end position="1618"/>
    </location>
</feature>
<dbReference type="Proteomes" id="UP000014680">
    <property type="component" value="Unassembled WGS sequence"/>
</dbReference>
<dbReference type="InterPro" id="IPR009030">
    <property type="entry name" value="Growth_fac_rcpt_cys_sf"/>
</dbReference>
<dbReference type="Pfam" id="PF07714">
    <property type="entry name" value="PK_Tyr_Ser-Thr"/>
    <property type="match status" value="1"/>
</dbReference>
<dbReference type="Gene3D" id="3.30.200.20">
    <property type="entry name" value="Phosphorylase Kinase, domain 1"/>
    <property type="match status" value="1"/>
</dbReference>
<keyword evidence="3 4" id="KW-0067">ATP-binding</keyword>
<dbReference type="GeneID" id="14885798"/>
<dbReference type="PANTHER" id="PTHR45756:SF1">
    <property type="entry name" value="PROTEIN KINASE DOMAIN CONTAINING PROTEIN"/>
    <property type="match status" value="1"/>
</dbReference>
<dbReference type="SMART" id="SM01411">
    <property type="entry name" value="Ephrin_rec_like"/>
    <property type="match status" value="8"/>
</dbReference>
<reference evidence="8 9" key="1">
    <citation type="submission" date="2012-10" db="EMBL/GenBank/DDBJ databases">
        <authorList>
            <person name="Zafar N."/>
            <person name="Inman J."/>
            <person name="Hall N."/>
            <person name="Lorenzi H."/>
            <person name="Caler E."/>
        </authorList>
    </citation>
    <scope>NUCLEOTIDE SEQUENCE [LARGE SCALE GENOMIC DNA]</scope>
    <source>
        <strain evidence="8 9">IP1</strain>
    </source>
</reference>
<sequence>MTLFFYELLFISFFHAEKTFGNIACDYGNYINNNNCILCSVGNYCPDGLNMHPCKPGTYSSAKGSTQCEVCNEGYYSTEGSSVCSICVTETCSSCNNQNGNCLSCNPGSGFISNNKCEKCLPGYYSTGGTFSCSSCLPNYYSYLGSSSCIECDSYCLSCNKTNGNCLSCYKGSRLSEGRCLPCQAGTFQSGNSCYPCGGDNSFSLVNSTECTKCTNCTTCEKKTGKCTSCKEGHILTNGLCFICASGTFYNETGKFCQKCVIGSFSSEEGSLKCEECPSGSYSDNEGASLCTDCDDSCSEKQCNKDSGYCISCLAGSINNFKTCLICSGGTFANAETNTCDFCPAGTYSKDGSIVCVTCEENMYSLEKSDKCTHCNDKCKTCNKTNGKCVTCVSGYSLDISGICIICPIGTYSLDSQCIECDNGHYQNKEGQNICIPCNISCSSCGKTDGNCFDCKPGYGFINDKCLICEDKEYSEGGTSPCTPCPIVCENCIRESGVCTSCQPGYKEITNNGNKNCVSCSSNGNCFSCDSNENESQRKCVECLSGYYLDNNTCLTCSNISSCEDCSTIAKECYSCANNLITDGTLCVMCDVGKVKTNKKICSECYLVINNCQLCEYNNGNPKCTLCFSPYFIENGKCVLSYSNSTHFNYETKHKTINDDGCILQVNSSCFSCNKDNHLHEAKCKPKDNNCQKYSKATCEMCETNVITTNGNCLLNGECKYQLTQNENIICLICNNNTDCGLHDANCQYTQNEFCYLANPNYYTTFDKFGQTKSCENAQICRLENGKMVDFSCNEIFVLTSNFKCGSDSKCMIIKGSDCVECTKDTHMNNSICISNNIDCSIQNNNVCILCNNKITVEGKCISIESIQCKDFGDNICKTCKDNYYKGVETCLPKEGKYENCQFVDIVTESCFECTKPYLLVEKQCVTLSEENDTTNVNSSSKTTTEYDDNCVERSSKGCFRCSDGYYLINSSCQPCLAPCTFCSNETYCTKCNKYSYAANGKCFEINELLSVCEKMMSTYDGCVVCKSGYMRSSDGKKCEKCDISCKTCLNDGDCLVCNDTYYRTPNNITKYCSPQDELTNCLNKTTNGCTQCENGFALKDNLCRKCGDNCTTCDEYFDCSKCENDTILINNKCVHYSQISNCISSDDSVCSKCSDGYKLSSDKLECAKIFNYGLVIILPIVSAVAILFFIILLITIVLIIFNKKKEKTLTENICIFKMNRSNIIMTKIGDEILSNKQAISFGEQNEEIGIAVESRELICVGNGSKSHLKVQISTKTSANKYTIRTEPKIITLKSGFACEFEIFLTPLCTMHLVDEIVLVALDLTTGKQNTTSIKITAQTKNSTRLDYDEIIEEKKLGEGSFGIVYKGSYRGNTVAIKKMKQLSNEECELSEFDNEINMLDKFRSEYIVHFFGAVLIPNKICMVTEFAQYGSLADLIKNSNEEQIEMNVRIKMILDSAKGITYLHENGILHRDIKPDNILVFSFDLNERVIAKLTDFGSARNINLLMTNMTFTKGIGTPKYMAPEILKQEKYTKSSDVYSFAITMYEVFGWCDVYPKEIFKYPWKIADFVVIGKRVDKKESIPDNMFEIIRNCWKQNKNERIQIKEITNILERSFSNK</sequence>
<keyword evidence="8" id="KW-0808">Transferase</keyword>
<dbReference type="PANTHER" id="PTHR45756">
    <property type="entry name" value="PALMITOYLTRANSFERASE"/>
    <property type="match status" value="1"/>
</dbReference>
<dbReference type="PROSITE" id="PS00107">
    <property type="entry name" value="PROTEIN_KINASE_ATP"/>
    <property type="match status" value="1"/>
</dbReference>
<keyword evidence="5" id="KW-0812">Transmembrane</keyword>
<keyword evidence="2 4" id="KW-0547">Nucleotide-binding</keyword>
<dbReference type="SUPFAM" id="SSF56112">
    <property type="entry name" value="Protein kinase-like (PK-like)"/>
    <property type="match status" value="1"/>
</dbReference>
<dbReference type="InterPro" id="IPR001245">
    <property type="entry name" value="Ser-Thr/Tyr_kinase_cat_dom"/>
</dbReference>
<evidence type="ECO:0000313" key="8">
    <source>
        <dbReference type="EMBL" id="ELP86826.1"/>
    </source>
</evidence>
<dbReference type="Pfam" id="PF07699">
    <property type="entry name" value="Ephrin_rec_like"/>
    <property type="match status" value="1"/>
</dbReference>
<evidence type="ECO:0000256" key="3">
    <source>
        <dbReference type="ARBA" id="ARBA00022840"/>
    </source>
</evidence>
<dbReference type="SMART" id="SM00181">
    <property type="entry name" value="EGF"/>
    <property type="match status" value="11"/>
</dbReference>
<dbReference type="OMA" id="CLCADGM"/>
<dbReference type="InterPro" id="IPR000742">
    <property type="entry name" value="EGF"/>
</dbReference>
<dbReference type="PROSITE" id="PS50011">
    <property type="entry name" value="PROTEIN_KINASE_DOM"/>
    <property type="match status" value="1"/>
</dbReference>
<evidence type="ECO:0000313" key="9">
    <source>
        <dbReference type="Proteomes" id="UP000014680"/>
    </source>
</evidence>
<dbReference type="VEuPathDB" id="AmoebaDB:EIN_043440"/>
<keyword evidence="1" id="KW-0723">Serine/threonine-protein kinase</keyword>
<gene>
    <name evidence="8" type="ORF">EIN_043440</name>
</gene>
<dbReference type="OrthoDB" id="28704at2759"/>
<accession>A0A0A1U516</accession>
<keyword evidence="9" id="KW-1185">Reference proteome</keyword>
<proteinExistence type="predicted"/>
<protein>
    <submittedName>
        <fullName evidence="8">Protein serine/threonine kinase, putative</fullName>
        <ecNumber evidence="8">2.7.11.25</ecNumber>
    </submittedName>
</protein>
<dbReference type="EC" id="2.7.11.25" evidence="8"/>
<dbReference type="Gene3D" id="1.10.510.10">
    <property type="entry name" value="Transferase(Phosphotransferase) domain 1"/>
    <property type="match status" value="1"/>
</dbReference>
<dbReference type="InterPro" id="IPR006212">
    <property type="entry name" value="Furin_repeat"/>
</dbReference>
<dbReference type="InterPro" id="IPR017441">
    <property type="entry name" value="Protein_kinase_ATP_BS"/>
</dbReference>
<feature type="domain" description="Protein kinase" evidence="7">
    <location>
        <begin position="1351"/>
        <end position="1615"/>
    </location>
</feature>
<dbReference type="SMART" id="SM00220">
    <property type="entry name" value="S_TKc"/>
    <property type="match status" value="1"/>
</dbReference>
<dbReference type="InterPro" id="IPR011009">
    <property type="entry name" value="Kinase-like_dom_sf"/>
</dbReference>
<dbReference type="GO" id="GO:0005524">
    <property type="term" value="F:ATP binding"/>
    <property type="evidence" value="ECO:0007669"/>
    <property type="project" value="UniProtKB-UniRule"/>
</dbReference>
<dbReference type="InterPro" id="IPR000719">
    <property type="entry name" value="Prot_kinase_dom"/>
</dbReference>
<name>A0A0A1U516_ENTIV</name>
<dbReference type="RefSeq" id="XP_004253597.1">
    <property type="nucleotide sequence ID" value="XM_004253549.1"/>
</dbReference>
<dbReference type="CDD" id="cd13999">
    <property type="entry name" value="STKc_MAP3K-like"/>
    <property type="match status" value="1"/>
</dbReference>
<evidence type="ECO:0000259" key="7">
    <source>
        <dbReference type="PROSITE" id="PS50011"/>
    </source>
</evidence>
<dbReference type="Gene3D" id="2.10.50.10">
    <property type="entry name" value="Tumor Necrosis Factor Receptor, subunit A, domain 2"/>
    <property type="match status" value="2"/>
</dbReference>
<dbReference type="InterPro" id="IPR053215">
    <property type="entry name" value="TKL_Ser/Thr_kinase"/>
</dbReference>